<dbReference type="EMBL" id="RYYR01000025">
    <property type="protein sequence ID" value="RUL49427.1"/>
    <property type="molecule type" value="Genomic_DNA"/>
</dbReference>
<evidence type="ECO:0000259" key="10">
    <source>
        <dbReference type="SMART" id="SM00387"/>
    </source>
</evidence>
<dbReference type="Proteomes" id="UP000287910">
    <property type="component" value="Unassembled WGS sequence"/>
</dbReference>
<dbReference type="Gene3D" id="1.20.5.1930">
    <property type="match status" value="1"/>
</dbReference>
<evidence type="ECO:0000313" key="12">
    <source>
        <dbReference type="Proteomes" id="UP000287910"/>
    </source>
</evidence>
<dbReference type="Pfam" id="PF02518">
    <property type="entry name" value="HATPase_c"/>
    <property type="match status" value="1"/>
</dbReference>
<dbReference type="InterPro" id="IPR003594">
    <property type="entry name" value="HATPase_dom"/>
</dbReference>
<dbReference type="EC" id="2.7.13.3" evidence="2"/>
<gene>
    <name evidence="11" type="ORF">EK386_15125</name>
</gene>
<evidence type="ECO:0000256" key="1">
    <source>
        <dbReference type="ARBA" id="ARBA00000085"/>
    </source>
</evidence>
<evidence type="ECO:0000256" key="3">
    <source>
        <dbReference type="ARBA" id="ARBA00022553"/>
    </source>
</evidence>
<feature type="transmembrane region" description="Helical" evidence="9">
    <location>
        <begin position="116"/>
        <end position="135"/>
    </location>
</feature>
<dbReference type="InterPro" id="IPR050482">
    <property type="entry name" value="Sensor_HK_TwoCompSys"/>
</dbReference>
<keyword evidence="9" id="KW-1133">Transmembrane helix</keyword>
<feature type="transmembrane region" description="Helical" evidence="9">
    <location>
        <begin position="14"/>
        <end position="35"/>
    </location>
</feature>
<keyword evidence="5" id="KW-0547">Nucleotide-binding</keyword>
<dbReference type="InterPro" id="IPR036890">
    <property type="entry name" value="HATPase_C_sf"/>
</dbReference>
<accession>A0A3S0P4E8</accession>
<dbReference type="Pfam" id="PF07730">
    <property type="entry name" value="HisKA_3"/>
    <property type="match status" value="1"/>
</dbReference>
<keyword evidence="7" id="KW-0067">ATP-binding</keyword>
<evidence type="ECO:0000256" key="9">
    <source>
        <dbReference type="SAM" id="Phobius"/>
    </source>
</evidence>
<dbReference type="GO" id="GO:0046983">
    <property type="term" value="F:protein dimerization activity"/>
    <property type="evidence" value="ECO:0007669"/>
    <property type="project" value="InterPro"/>
</dbReference>
<evidence type="ECO:0000256" key="8">
    <source>
        <dbReference type="ARBA" id="ARBA00023012"/>
    </source>
</evidence>
<evidence type="ECO:0000256" key="4">
    <source>
        <dbReference type="ARBA" id="ARBA00022679"/>
    </source>
</evidence>
<keyword evidence="4" id="KW-0808">Transferase</keyword>
<reference evidence="11 12" key="1">
    <citation type="submission" date="2018-12" db="EMBL/GenBank/DDBJ databases">
        <title>Lysinibacillus antri sp. nov., isolated from a cave soil.</title>
        <authorList>
            <person name="Narsing Rao M.P."/>
            <person name="Zhang H."/>
            <person name="Dong Z.-Y."/>
            <person name="Niu X.-K."/>
            <person name="Zhang K."/>
            <person name="Fang B.-Z."/>
            <person name="Kang Y.-Q."/>
            <person name="Xiao M."/>
            <person name="Li W.-J."/>
        </authorList>
    </citation>
    <scope>NUCLEOTIDE SEQUENCE [LARGE SCALE GENOMIC DNA]</scope>
    <source>
        <strain evidence="11 12">SYSU K30002</strain>
    </source>
</reference>
<evidence type="ECO:0000256" key="5">
    <source>
        <dbReference type="ARBA" id="ARBA00022741"/>
    </source>
</evidence>
<feature type="transmembrane region" description="Helical" evidence="9">
    <location>
        <begin position="86"/>
        <end position="109"/>
    </location>
</feature>
<dbReference type="GO" id="GO:0016020">
    <property type="term" value="C:membrane"/>
    <property type="evidence" value="ECO:0007669"/>
    <property type="project" value="InterPro"/>
</dbReference>
<sequence>MDDDMKRKQFHPNWIDYVFMGIRLLWLLLWILIFINNEEFNQTSVPFLVLLLWLLMSYLLPQLFLLHVNHSYPMYYLLEFLLTGSLYIYLLLFVGSDSSLLLIPLISLGFYYSHRFLWWSIGFLLMMIPVMGLVLHSEPLIILFTHLLNNMIALGIGFTFNRMDYLFKKNQKQYSLINEQKIVLEQYAKQVESLTLLEERNRMASELHDTVGHTFTSVIVGIDGIISNLKRSDTERALNKLHVLRNSTRKGLEEIRQNIHMNNDFVNDESIVYKLSVLADDFAKNTGTKIDFKHIGSIQEVGYHAQYTLMRCLQEALTNAKRHGNAQNITITFAFESEGVILTIKDDGDGIEEFQFGFGLNSMRQRLLTLNGNLHITASSGFGMELTCSIPYQGGYTHEQNKVTHSR</sequence>
<keyword evidence="9" id="KW-0812">Transmembrane</keyword>
<evidence type="ECO:0000313" key="11">
    <source>
        <dbReference type="EMBL" id="RUL49427.1"/>
    </source>
</evidence>
<keyword evidence="9" id="KW-0472">Membrane</keyword>
<dbReference type="PANTHER" id="PTHR24421">
    <property type="entry name" value="NITRATE/NITRITE SENSOR PROTEIN NARX-RELATED"/>
    <property type="match status" value="1"/>
</dbReference>
<dbReference type="AlphaFoldDB" id="A0A3S0P4E8"/>
<dbReference type="GO" id="GO:0005524">
    <property type="term" value="F:ATP binding"/>
    <property type="evidence" value="ECO:0007669"/>
    <property type="project" value="UniProtKB-KW"/>
</dbReference>
<dbReference type="InterPro" id="IPR011712">
    <property type="entry name" value="Sig_transdc_His_kin_sub3_dim/P"/>
</dbReference>
<keyword evidence="6 11" id="KW-0418">Kinase</keyword>
<dbReference type="SUPFAM" id="SSF55874">
    <property type="entry name" value="ATPase domain of HSP90 chaperone/DNA topoisomerase II/histidine kinase"/>
    <property type="match status" value="1"/>
</dbReference>
<keyword evidence="12" id="KW-1185">Reference proteome</keyword>
<dbReference type="Gene3D" id="3.30.565.10">
    <property type="entry name" value="Histidine kinase-like ATPase, C-terminal domain"/>
    <property type="match status" value="1"/>
</dbReference>
<evidence type="ECO:0000256" key="6">
    <source>
        <dbReference type="ARBA" id="ARBA00022777"/>
    </source>
</evidence>
<feature type="transmembrane region" description="Helical" evidence="9">
    <location>
        <begin position="47"/>
        <end position="66"/>
    </location>
</feature>
<comment type="catalytic activity">
    <reaction evidence="1">
        <text>ATP + protein L-histidine = ADP + protein N-phospho-L-histidine.</text>
        <dbReference type="EC" id="2.7.13.3"/>
    </reaction>
</comment>
<dbReference type="CDD" id="cd16917">
    <property type="entry name" value="HATPase_UhpB-NarQ-NarX-like"/>
    <property type="match status" value="1"/>
</dbReference>
<dbReference type="SMART" id="SM00387">
    <property type="entry name" value="HATPase_c"/>
    <property type="match status" value="1"/>
</dbReference>
<keyword evidence="8" id="KW-0902">Two-component regulatory system</keyword>
<proteinExistence type="predicted"/>
<organism evidence="11 12">
    <name type="scientific">Lysinibacillus antri</name>
    <dbReference type="NCBI Taxonomy" id="2498145"/>
    <lineage>
        <taxon>Bacteria</taxon>
        <taxon>Bacillati</taxon>
        <taxon>Bacillota</taxon>
        <taxon>Bacilli</taxon>
        <taxon>Bacillales</taxon>
        <taxon>Bacillaceae</taxon>
        <taxon>Lysinibacillus</taxon>
    </lineage>
</organism>
<evidence type="ECO:0000256" key="7">
    <source>
        <dbReference type="ARBA" id="ARBA00022840"/>
    </source>
</evidence>
<dbReference type="RefSeq" id="WP_126660022.1">
    <property type="nucleotide sequence ID" value="NZ_RYYR01000025.1"/>
</dbReference>
<dbReference type="GO" id="GO:0000155">
    <property type="term" value="F:phosphorelay sensor kinase activity"/>
    <property type="evidence" value="ECO:0007669"/>
    <property type="project" value="InterPro"/>
</dbReference>
<feature type="domain" description="Histidine kinase/HSP90-like ATPase" evidence="10">
    <location>
        <begin position="304"/>
        <end position="394"/>
    </location>
</feature>
<protein>
    <recommendedName>
        <fullName evidence="2">histidine kinase</fullName>
        <ecNumber evidence="2">2.7.13.3</ecNumber>
    </recommendedName>
</protein>
<evidence type="ECO:0000256" key="2">
    <source>
        <dbReference type="ARBA" id="ARBA00012438"/>
    </source>
</evidence>
<keyword evidence="3" id="KW-0597">Phosphoprotein</keyword>
<feature type="transmembrane region" description="Helical" evidence="9">
    <location>
        <begin position="141"/>
        <end position="160"/>
    </location>
</feature>
<comment type="caution">
    <text evidence="11">The sequence shown here is derived from an EMBL/GenBank/DDBJ whole genome shotgun (WGS) entry which is preliminary data.</text>
</comment>
<dbReference type="PANTHER" id="PTHR24421:SF10">
    <property type="entry name" value="NITRATE_NITRITE SENSOR PROTEIN NARQ"/>
    <property type="match status" value="1"/>
</dbReference>
<name>A0A3S0P4E8_9BACI</name>